<comment type="caution">
    <text evidence="1">The sequence shown here is derived from an EMBL/GenBank/DDBJ whole genome shotgun (WGS) entry which is preliminary data.</text>
</comment>
<dbReference type="EMBL" id="BPLR01000216">
    <property type="protein sequence ID" value="GIY92992.1"/>
    <property type="molecule type" value="Genomic_DNA"/>
</dbReference>
<accession>A0AAV4XCT2</accession>
<gene>
    <name evidence="1" type="ORF">CEXT_590681</name>
</gene>
<dbReference type="Proteomes" id="UP001054945">
    <property type="component" value="Unassembled WGS sequence"/>
</dbReference>
<keyword evidence="2" id="KW-1185">Reference proteome</keyword>
<evidence type="ECO:0000313" key="1">
    <source>
        <dbReference type="EMBL" id="GIY92992.1"/>
    </source>
</evidence>
<name>A0AAV4XCT2_CAEEX</name>
<evidence type="ECO:0000313" key="2">
    <source>
        <dbReference type="Proteomes" id="UP001054945"/>
    </source>
</evidence>
<dbReference type="AlphaFoldDB" id="A0AAV4XCT2"/>
<sequence length="120" mass="13895">MKSSHASSFSLHPHLHPYSDMCQYPISLFIFHVRQNAIRNCESLFFSFQCSTLLFFRPSVGSCNKWEKICLSYVTYLPFSTIPPPIFPLRKITGTRVIPCSIKSGTQLVWSFMNVLCYFQ</sequence>
<reference evidence="1 2" key="1">
    <citation type="submission" date="2021-06" db="EMBL/GenBank/DDBJ databases">
        <title>Caerostris extrusa draft genome.</title>
        <authorList>
            <person name="Kono N."/>
            <person name="Arakawa K."/>
        </authorList>
    </citation>
    <scope>NUCLEOTIDE SEQUENCE [LARGE SCALE GENOMIC DNA]</scope>
</reference>
<organism evidence="1 2">
    <name type="scientific">Caerostris extrusa</name>
    <name type="common">Bark spider</name>
    <name type="synonym">Caerostris bankana</name>
    <dbReference type="NCBI Taxonomy" id="172846"/>
    <lineage>
        <taxon>Eukaryota</taxon>
        <taxon>Metazoa</taxon>
        <taxon>Ecdysozoa</taxon>
        <taxon>Arthropoda</taxon>
        <taxon>Chelicerata</taxon>
        <taxon>Arachnida</taxon>
        <taxon>Araneae</taxon>
        <taxon>Araneomorphae</taxon>
        <taxon>Entelegynae</taxon>
        <taxon>Araneoidea</taxon>
        <taxon>Araneidae</taxon>
        <taxon>Caerostris</taxon>
    </lineage>
</organism>
<proteinExistence type="predicted"/>
<protein>
    <submittedName>
        <fullName evidence="1">Uncharacterized protein</fullName>
    </submittedName>
</protein>